<feature type="compositionally biased region" description="Polar residues" evidence="1">
    <location>
        <begin position="437"/>
        <end position="451"/>
    </location>
</feature>
<evidence type="ECO:0000313" key="3">
    <source>
        <dbReference type="Proteomes" id="UP000800200"/>
    </source>
</evidence>
<sequence length="560" mass="62431">MPPGEEAKPQNRKRKRTVEAAPATDPPAKRRKRSRQRFKTPPEFWDNLSRVPLCRRALQEFNRRTVLLSAPKPPVRSVLEGDLVKQLKRFARHGGPSLRDIRGYPEAETAAVREMSSSQSRSGSSRTGTGTNPSNASSGTTPKTRISSKDPAFEQGIIDADIYPYNRGPKPNEWKEINEQLAQPRPSVSPSRFSEGDFERFQLINEEARSEDQVKSEVIPLIAGKSTIPSVHNRLFTNLATMTDNVTSAAKPDYYDGSRPTELNQHVRKDLRPYIVPSKRLHEPLLPNFFTEVKGPDGKASEMKLQATYDAAHGARAMLEIQSYGQDGYNYDGNAYTFASTYHSGTGSLKMYAMHPTEPAEPGGRPQYHMTQMRGYDLTDNLDSHLAGKRAYRNGRELAEKYRNAAIARANEKANEIHNSAPASSFTTEVTTLVSEASLGGSQSQTSFTTHQESETSMDELAPDVSPPAKRSTPKTHRSSRQKRNTGGLSAQQSSAASTAQSGQWSWANGAFQCFQGQTLVKSQDQTPPDVWVYFDQSWPGEGGKKWRRWLSATNQMEYR</sequence>
<dbReference type="EMBL" id="ML994620">
    <property type="protein sequence ID" value="KAF2189921.1"/>
    <property type="molecule type" value="Genomic_DNA"/>
</dbReference>
<evidence type="ECO:0000256" key="1">
    <source>
        <dbReference type="SAM" id="MobiDB-lite"/>
    </source>
</evidence>
<feature type="region of interest" description="Disordered" evidence="1">
    <location>
        <begin position="1"/>
        <end position="44"/>
    </location>
</feature>
<accession>A0A6A6EDI5</accession>
<feature type="compositionally biased region" description="Polar residues" evidence="1">
    <location>
        <begin position="132"/>
        <end position="145"/>
    </location>
</feature>
<gene>
    <name evidence="2" type="ORF">K469DRAFT_561989</name>
</gene>
<protein>
    <submittedName>
        <fullName evidence="2">Uncharacterized protein</fullName>
    </submittedName>
</protein>
<dbReference type="AlphaFoldDB" id="A0A6A6EDI5"/>
<evidence type="ECO:0000313" key="2">
    <source>
        <dbReference type="EMBL" id="KAF2189921.1"/>
    </source>
</evidence>
<feature type="compositionally biased region" description="Basic residues" evidence="1">
    <location>
        <begin position="29"/>
        <end position="38"/>
    </location>
</feature>
<dbReference type="OrthoDB" id="5336565at2759"/>
<feature type="compositionally biased region" description="Low complexity" evidence="1">
    <location>
        <begin position="116"/>
        <end position="131"/>
    </location>
</feature>
<keyword evidence="3" id="KW-1185">Reference proteome</keyword>
<feature type="region of interest" description="Disordered" evidence="1">
    <location>
        <begin position="437"/>
        <end position="502"/>
    </location>
</feature>
<name>A0A6A6EDI5_9PEZI</name>
<proteinExistence type="predicted"/>
<feature type="compositionally biased region" description="Basic residues" evidence="1">
    <location>
        <begin position="472"/>
        <end position="484"/>
    </location>
</feature>
<reference evidence="2" key="1">
    <citation type="journal article" date="2020" name="Stud. Mycol.">
        <title>101 Dothideomycetes genomes: a test case for predicting lifestyles and emergence of pathogens.</title>
        <authorList>
            <person name="Haridas S."/>
            <person name="Albert R."/>
            <person name="Binder M."/>
            <person name="Bloem J."/>
            <person name="Labutti K."/>
            <person name="Salamov A."/>
            <person name="Andreopoulos B."/>
            <person name="Baker S."/>
            <person name="Barry K."/>
            <person name="Bills G."/>
            <person name="Bluhm B."/>
            <person name="Cannon C."/>
            <person name="Castanera R."/>
            <person name="Culley D."/>
            <person name="Daum C."/>
            <person name="Ezra D."/>
            <person name="Gonzalez J."/>
            <person name="Henrissat B."/>
            <person name="Kuo A."/>
            <person name="Liang C."/>
            <person name="Lipzen A."/>
            <person name="Lutzoni F."/>
            <person name="Magnuson J."/>
            <person name="Mondo S."/>
            <person name="Nolan M."/>
            <person name="Ohm R."/>
            <person name="Pangilinan J."/>
            <person name="Park H.-J."/>
            <person name="Ramirez L."/>
            <person name="Alfaro M."/>
            <person name="Sun H."/>
            <person name="Tritt A."/>
            <person name="Yoshinaga Y."/>
            <person name="Zwiers L.-H."/>
            <person name="Turgeon B."/>
            <person name="Goodwin S."/>
            <person name="Spatafora J."/>
            <person name="Crous P."/>
            <person name="Grigoriev I."/>
        </authorList>
    </citation>
    <scope>NUCLEOTIDE SEQUENCE</scope>
    <source>
        <strain evidence="2">CBS 207.26</strain>
    </source>
</reference>
<dbReference type="Proteomes" id="UP000800200">
    <property type="component" value="Unassembled WGS sequence"/>
</dbReference>
<feature type="compositionally biased region" description="Low complexity" evidence="1">
    <location>
        <begin position="490"/>
        <end position="502"/>
    </location>
</feature>
<organism evidence="2 3">
    <name type="scientific">Zopfia rhizophila CBS 207.26</name>
    <dbReference type="NCBI Taxonomy" id="1314779"/>
    <lineage>
        <taxon>Eukaryota</taxon>
        <taxon>Fungi</taxon>
        <taxon>Dikarya</taxon>
        <taxon>Ascomycota</taxon>
        <taxon>Pezizomycotina</taxon>
        <taxon>Dothideomycetes</taxon>
        <taxon>Dothideomycetes incertae sedis</taxon>
        <taxon>Zopfiaceae</taxon>
        <taxon>Zopfia</taxon>
    </lineage>
</organism>
<feature type="region of interest" description="Disordered" evidence="1">
    <location>
        <begin position="109"/>
        <end position="159"/>
    </location>
</feature>